<evidence type="ECO:0000313" key="3">
    <source>
        <dbReference type="EMBL" id="CBI06787.1"/>
    </source>
</evidence>
<dbReference type="SUPFAM" id="SSF49464">
    <property type="entry name" value="Carboxypeptidase regulatory domain-like"/>
    <property type="match status" value="1"/>
</dbReference>
<dbReference type="InterPro" id="IPR008969">
    <property type="entry name" value="CarboxyPept-like_regulatory"/>
</dbReference>
<dbReference type="InterPro" id="IPR057601">
    <property type="entry name" value="Oar-like_b-barrel"/>
</dbReference>
<gene>
    <name evidence="3" type="ORF">CARN6_0058</name>
</gene>
<dbReference type="EMBL" id="CABQ01000020">
    <property type="protein sequence ID" value="CBI06787.1"/>
    <property type="molecule type" value="Genomic_DNA"/>
</dbReference>
<evidence type="ECO:0000256" key="1">
    <source>
        <dbReference type="SAM" id="Phobius"/>
    </source>
</evidence>
<keyword evidence="1" id="KW-0472">Membrane</keyword>
<evidence type="ECO:0000259" key="2">
    <source>
        <dbReference type="Pfam" id="PF25183"/>
    </source>
</evidence>
<organism evidence="3">
    <name type="scientific">mine drainage metagenome</name>
    <dbReference type="NCBI Taxonomy" id="410659"/>
    <lineage>
        <taxon>unclassified sequences</taxon>
        <taxon>metagenomes</taxon>
        <taxon>ecological metagenomes</taxon>
    </lineage>
</organism>
<keyword evidence="1" id="KW-1133">Transmembrane helix</keyword>
<accession>E6QHS3</accession>
<comment type="caution">
    <text evidence="3">The sequence shown here is derived from an EMBL/GenBank/DDBJ whole genome shotgun (WGS) entry which is preliminary data.</text>
</comment>
<keyword evidence="1" id="KW-0812">Transmembrane</keyword>
<dbReference type="Pfam" id="PF25183">
    <property type="entry name" value="OMP_b-brl_4"/>
    <property type="match status" value="1"/>
</dbReference>
<name>E6QHS3_9ZZZZ</name>
<protein>
    <recommendedName>
        <fullName evidence="2">TonB-dependent transporter Oar-like beta-barrel domain-containing protein</fullName>
    </recommendedName>
</protein>
<dbReference type="SUPFAM" id="SSF56935">
    <property type="entry name" value="Porins"/>
    <property type="match status" value="1"/>
</dbReference>
<dbReference type="Gene3D" id="2.60.40.1120">
    <property type="entry name" value="Carboxypeptidase-like, regulatory domain"/>
    <property type="match status" value="1"/>
</dbReference>
<feature type="domain" description="TonB-dependent transporter Oar-like beta-barrel" evidence="2">
    <location>
        <begin position="271"/>
        <end position="1100"/>
    </location>
</feature>
<reference evidence="3" key="1">
    <citation type="submission" date="2009-10" db="EMBL/GenBank/DDBJ databases">
        <title>Diversity of trophic interactions inside an arsenic-rich microbial ecosystem.</title>
        <authorList>
            <person name="Bertin P.N."/>
            <person name="Heinrich-Salmeron A."/>
            <person name="Pelletier E."/>
            <person name="Goulhen-Chollet F."/>
            <person name="Arsene-Ploetze F."/>
            <person name="Gallien S."/>
            <person name="Calteau A."/>
            <person name="Vallenet D."/>
            <person name="Casiot C."/>
            <person name="Chane-Woon-Ming B."/>
            <person name="Giloteaux L."/>
            <person name="Barakat M."/>
            <person name="Bonnefoy V."/>
            <person name="Bruneel O."/>
            <person name="Chandler M."/>
            <person name="Cleiss J."/>
            <person name="Duran R."/>
            <person name="Elbaz-Poulichet F."/>
            <person name="Fonknechten N."/>
            <person name="Lauga B."/>
            <person name="Mornico D."/>
            <person name="Ortet P."/>
            <person name="Schaeffer C."/>
            <person name="Siguier P."/>
            <person name="Alexander Thil Smith A."/>
            <person name="Van Dorsselaer A."/>
            <person name="Weissenbach J."/>
            <person name="Medigue C."/>
            <person name="Le Paslier D."/>
        </authorList>
    </citation>
    <scope>NUCLEOTIDE SEQUENCE</scope>
</reference>
<dbReference type="Pfam" id="PF13620">
    <property type="entry name" value="CarboxypepD_reg"/>
    <property type="match status" value="1"/>
</dbReference>
<proteinExistence type="predicted"/>
<sequence>MALTRDHELKTRLQGVQHRSSIGSRLKTALLALNLLFVAGFAVSVVAPAAFAQTNISGDIAGNVTDPSGAAIANAQVTALNAGTGAVYQATANSNGQYRVSQLSPGAYTVSVTAPGFEKTTITVTVNAGLVAGGNFTLTVGKSSETVVVTANDVSLLHTDDAQISTTFTEAQVHQLPNPGNDLTFVAQTAPGSVMNTQSGYGNFSSFGLPATANTYTVNGGYYNDPFLNVNNSGATNLTLGNNDVDTVTVTSNAYNASFGGLGGAQVSEISRSGSNQFHGNMVYQWNGRVMNANDFFNKQSGTPRPFDNVNQWAAAVGGPIKRNRTFFFVNYEGLRIVLPTRSTVYAPDATYEATVLKNLTTNGLTSEEPIYKNIFSLYQNAPGYAQGKQFTSDAGGYGTVQFNGTAGNFTHEWLLNSRIDQTISDKDHLFGHATIDKGVQATYTSVLNPEYNALSPQPSYEGQLGETHTFTPDISNQFLFSTVYYRAVFTNTNLAASAALTPFSLIFASGDMSNNGVGAWPGGLNMIWPQGRNVTGYQFQDDVSITKGKHTVSLGWTMRRDDVTDFSPSEYTTSPEAYTTAGSFQQGYVDYWFEQFPTRSTQPVALYTMGWYVQDQWKAMPNLTITYGLRMEHNSNPICVTNCFARLSTDFSAASTSDTTAYNKIITYSQHQAMASLQTIAFEPRIGFAFLPFGANSHTTIRGGFGMFADAFPGQIADMFLNNAPTNVPFTIYGPAFGGGNNALVPTTPGSAYSLASASDKAFAAGFSTGASLSTLSTLNGFAAPNIVSAKQHISDPTYEEWSLAIEHQFTKSDAVSIQYVGNRSYYQPVLNNSLNVFNGGGASGFPELSTTSPANPNFSAVNEISSSAAGNYNGLVLSGTHRSANLTVTLNYVYSHALDEISNGGFDGFSGNSTSPDNPFNLSSNYGNADYDVRHYVSGSYLYTVPHFFGPRLLMDNWQFSGTLFHSTGLPFSVTDTAVASSLTNYNGPLYAKLTSKVSSGNLHCGGESASITPCGFTKSFAAPTDFAQSRRNQLFGPNFTDSDMSILKGFMMPHWKTGELQLGAQIFNLFNHVNFAQPSSNLASSNFGMITSAVNTPTSILGSFLGGDASPRLIQLTGKFNF</sequence>
<dbReference type="AlphaFoldDB" id="E6QHS3"/>
<feature type="transmembrane region" description="Helical" evidence="1">
    <location>
        <begin position="29"/>
        <end position="51"/>
    </location>
</feature>